<evidence type="ECO:0000313" key="3">
    <source>
        <dbReference type="Proteomes" id="UP000007015"/>
    </source>
</evidence>
<proteinExistence type="predicted"/>
<organism evidence="2 3">
    <name type="scientific">Oryza sativa subsp. indica</name>
    <name type="common">Rice</name>
    <dbReference type="NCBI Taxonomy" id="39946"/>
    <lineage>
        <taxon>Eukaryota</taxon>
        <taxon>Viridiplantae</taxon>
        <taxon>Streptophyta</taxon>
        <taxon>Embryophyta</taxon>
        <taxon>Tracheophyta</taxon>
        <taxon>Spermatophyta</taxon>
        <taxon>Magnoliopsida</taxon>
        <taxon>Liliopsida</taxon>
        <taxon>Poales</taxon>
        <taxon>Poaceae</taxon>
        <taxon>BOP clade</taxon>
        <taxon>Oryzoideae</taxon>
        <taxon>Oryzeae</taxon>
        <taxon>Oryzinae</taxon>
        <taxon>Oryza</taxon>
        <taxon>Oryza sativa</taxon>
    </lineage>
</organism>
<evidence type="ECO:0000256" key="1">
    <source>
        <dbReference type="SAM" id="MobiDB-lite"/>
    </source>
</evidence>
<dbReference type="Proteomes" id="UP000007015">
    <property type="component" value="Chromosome 2"/>
</dbReference>
<sequence length="140" mass="14886">MVKKDKGVVDHNDGGEAESESGIVVPPHKCSNFSLAVMLTARQVCPVVEGHDAAGSASLTELGPLELVRRGYDFDEPWTQHATKPQYPGEFSSLGPPVESSSHTSCRRIVDSSSSNSNLARQPGFRFPSPAYKSSGPGTS</sequence>
<feature type="region of interest" description="Disordered" evidence="1">
    <location>
        <begin position="79"/>
        <end position="140"/>
    </location>
</feature>
<dbReference type="Gramene" id="BGIOSGA005755-TA">
    <property type="protein sequence ID" value="BGIOSGA005755-PA"/>
    <property type="gene ID" value="BGIOSGA005755"/>
</dbReference>
<feature type="region of interest" description="Disordered" evidence="1">
    <location>
        <begin position="1"/>
        <end position="22"/>
    </location>
</feature>
<name>A2X8U2_ORYSI</name>
<accession>A2X8U2</accession>
<feature type="compositionally biased region" description="Basic and acidic residues" evidence="1">
    <location>
        <begin position="1"/>
        <end position="14"/>
    </location>
</feature>
<keyword evidence="3" id="KW-1185">Reference proteome</keyword>
<feature type="compositionally biased region" description="Polar residues" evidence="1">
    <location>
        <begin position="111"/>
        <end position="120"/>
    </location>
</feature>
<dbReference type="EMBL" id="CM000127">
    <property type="protein sequence ID" value="EAY87252.1"/>
    <property type="molecule type" value="Genomic_DNA"/>
</dbReference>
<protein>
    <submittedName>
        <fullName evidence="2">Uncharacterized protein</fullName>
    </submittedName>
</protein>
<reference evidence="2 3" key="1">
    <citation type="journal article" date="2005" name="PLoS Biol.">
        <title>The genomes of Oryza sativa: a history of duplications.</title>
        <authorList>
            <person name="Yu J."/>
            <person name="Wang J."/>
            <person name="Lin W."/>
            <person name="Li S."/>
            <person name="Li H."/>
            <person name="Zhou J."/>
            <person name="Ni P."/>
            <person name="Dong W."/>
            <person name="Hu S."/>
            <person name="Zeng C."/>
            <person name="Zhang J."/>
            <person name="Zhang Y."/>
            <person name="Li R."/>
            <person name="Xu Z."/>
            <person name="Li S."/>
            <person name="Li X."/>
            <person name="Zheng H."/>
            <person name="Cong L."/>
            <person name="Lin L."/>
            <person name="Yin J."/>
            <person name="Geng J."/>
            <person name="Li G."/>
            <person name="Shi J."/>
            <person name="Liu J."/>
            <person name="Lv H."/>
            <person name="Li J."/>
            <person name="Wang J."/>
            <person name="Deng Y."/>
            <person name="Ran L."/>
            <person name="Shi X."/>
            <person name="Wang X."/>
            <person name="Wu Q."/>
            <person name="Li C."/>
            <person name="Ren X."/>
            <person name="Wang J."/>
            <person name="Wang X."/>
            <person name="Li D."/>
            <person name="Liu D."/>
            <person name="Zhang X."/>
            <person name="Ji Z."/>
            <person name="Zhao W."/>
            <person name="Sun Y."/>
            <person name="Zhang Z."/>
            <person name="Bao J."/>
            <person name="Han Y."/>
            <person name="Dong L."/>
            <person name="Ji J."/>
            <person name="Chen P."/>
            <person name="Wu S."/>
            <person name="Liu J."/>
            <person name="Xiao Y."/>
            <person name="Bu D."/>
            <person name="Tan J."/>
            <person name="Yang L."/>
            <person name="Ye C."/>
            <person name="Zhang J."/>
            <person name="Xu J."/>
            <person name="Zhou Y."/>
            <person name="Yu Y."/>
            <person name="Zhang B."/>
            <person name="Zhuang S."/>
            <person name="Wei H."/>
            <person name="Liu B."/>
            <person name="Lei M."/>
            <person name="Yu H."/>
            <person name="Li Y."/>
            <person name="Xu H."/>
            <person name="Wei S."/>
            <person name="He X."/>
            <person name="Fang L."/>
            <person name="Zhang Z."/>
            <person name="Zhang Y."/>
            <person name="Huang X."/>
            <person name="Su Z."/>
            <person name="Tong W."/>
            <person name="Li J."/>
            <person name="Tong Z."/>
            <person name="Li S."/>
            <person name="Ye J."/>
            <person name="Wang L."/>
            <person name="Fang L."/>
            <person name="Lei T."/>
            <person name="Chen C."/>
            <person name="Chen H."/>
            <person name="Xu Z."/>
            <person name="Li H."/>
            <person name="Huang H."/>
            <person name="Zhang F."/>
            <person name="Xu H."/>
            <person name="Li N."/>
            <person name="Zhao C."/>
            <person name="Li S."/>
            <person name="Dong L."/>
            <person name="Huang Y."/>
            <person name="Li L."/>
            <person name="Xi Y."/>
            <person name="Qi Q."/>
            <person name="Li W."/>
            <person name="Zhang B."/>
            <person name="Hu W."/>
            <person name="Zhang Y."/>
            <person name="Tian X."/>
            <person name="Jiao Y."/>
            <person name="Liang X."/>
            <person name="Jin J."/>
            <person name="Gao L."/>
            <person name="Zheng W."/>
            <person name="Hao B."/>
            <person name="Liu S."/>
            <person name="Wang W."/>
            <person name="Yuan L."/>
            <person name="Cao M."/>
            <person name="McDermott J."/>
            <person name="Samudrala R."/>
            <person name="Wang J."/>
            <person name="Wong G.K."/>
            <person name="Yang H."/>
        </authorList>
    </citation>
    <scope>NUCLEOTIDE SEQUENCE [LARGE SCALE GENOMIC DNA]</scope>
    <source>
        <strain evidence="3">cv. 93-11</strain>
    </source>
</reference>
<dbReference type="HOGENOM" id="CLU_1838452_0_0_1"/>
<dbReference type="AlphaFoldDB" id="A2X8U2"/>
<evidence type="ECO:0000313" key="2">
    <source>
        <dbReference type="EMBL" id="EAY87252.1"/>
    </source>
</evidence>
<gene>
    <name evidence="2" type="ORF">OsI_08654</name>
</gene>